<evidence type="ECO:0000313" key="2">
    <source>
        <dbReference type="Proteomes" id="UP000005756"/>
    </source>
</evidence>
<reference evidence="1 2" key="1">
    <citation type="submission" date="2011-10" db="EMBL/GenBank/DDBJ databases">
        <authorList>
            <person name="Quillaguamn J."/>
            <person name="Guzmn D."/>
            <person name="Balderrama-Subieta A."/>
            <person name="Cardona-Ortuo C."/>
            <person name="Guevara-Martnez M."/>
            <person name="Callisaya-Quispe N."/>
        </authorList>
    </citation>
    <scope>NUCLEOTIDE SEQUENCE [LARGE SCALE GENOMIC DNA]</scope>
    <source>
        <strain evidence="1 2">LC1</strain>
    </source>
</reference>
<accession>A0A7U9GFL7</accession>
<dbReference type="AlphaFoldDB" id="A0A7U9GFL7"/>
<organism evidence="1 2">
    <name type="scientific">Vreelandella boliviensis LC1</name>
    <dbReference type="NCBI Taxonomy" id="1072583"/>
    <lineage>
        <taxon>Bacteria</taxon>
        <taxon>Pseudomonadati</taxon>
        <taxon>Pseudomonadota</taxon>
        <taxon>Gammaproteobacteria</taxon>
        <taxon>Oceanospirillales</taxon>
        <taxon>Halomonadaceae</taxon>
        <taxon>Vreelandella</taxon>
    </lineage>
</organism>
<proteinExistence type="predicted"/>
<evidence type="ECO:0000313" key="1">
    <source>
        <dbReference type="EMBL" id="EHJ92458.1"/>
    </source>
</evidence>
<protein>
    <submittedName>
        <fullName evidence="1">Uncharacterized protein</fullName>
    </submittedName>
</protein>
<dbReference type="Proteomes" id="UP000005756">
    <property type="component" value="Unassembled WGS sequence"/>
</dbReference>
<sequence length="45" mass="5185">MVDGVKCKVAFVDEIDAHGRKHSLFSMLECAMLWLLFIGRRPLHN</sequence>
<dbReference type="EMBL" id="JH393258">
    <property type="protein sequence ID" value="EHJ92458.1"/>
    <property type="molecule type" value="Genomic_DNA"/>
</dbReference>
<name>A0A7U9GFL7_9GAMM</name>
<gene>
    <name evidence="1" type="ORF">KUC_2414</name>
</gene>